<dbReference type="Pfam" id="PF13399">
    <property type="entry name" value="LytR_C"/>
    <property type="match status" value="1"/>
</dbReference>
<feature type="domain" description="LytR/CpsA/Psr regulator C-terminal" evidence="2">
    <location>
        <begin position="101"/>
        <end position="192"/>
    </location>
</feature>
<protein>
    <submittedName>
        <fullName evidence="3">LytR C-terminal domain-containing protein</fullName>
    </submittedName>
</protein>
<evidence type="ECO:0000313" key="3">
    <source>
        <dbReference type="EMBL" id="MCX3063175.1"/>
    </source>
</evidence>
<sequence>MSMLTPPGMGGKYRITGDKYPRMRRGRSRSRIVLAVVASTAAVGLIGWGSFQLVDVFTGGGSSTTAGHGTTHCATNAQHAASRSESTGAARPADRIPSPAEITVNVFNATPRSGLARKTADELKKRGFKIGDVANATAQYDKKVKGPGILLGAKAASDTALPVLGTQLSGAQRKLDTRKKATEVDLIIGSGFTSLATKSDADKALRALTHPKPTASPSRTCG</sequence>
<dbReference type="RefSeq" id="WP_266603895.1">
    <property type="nucleotide sequence ID" value="NZ_JAPHNL010000296.1"/>
</dbReference>
<dbReference type="Gene3D" id="3.30.70.2390">
    <property type="match status" value="1"/>
</dbReference>
<accession>A0ABT3U4L6</accession>
<keyword evidence="4" id="KW-1185">Reference proteome</keyword>
<keyword evidence="1" id="KW-0812">Transmembrane</keyword>
<feature type="transmembrane region" description="Helical" evidence="1">
    <location>
        <begin position="32"/>
        <end position="51"/>
    </location>
</feature>
<evidence type="ECO:0000256" key="1">
    <source>
        <dbReference type="SAM" id="Phobius"/>
    </source>
</evidence>
<organism evidence="3 4">
    <name type="scientific">Streptomyces beihaiensis</name>
    <dbReference type="NCBI Taxonomy" id="2984495"/>
    <lineage>
        <taxon>Bacteria</taxon>
        <taxon>Bacillati</taxon>
        <taxon>Actinomycetota</taxon>
        <taxon>Actinomycetes</taxon>
        <taxon>Kitasatosporales</taxon>
        <taxon>Streptomycetaceae</taxon>
        <taxon>Streptomyces</taxon>
    </lineage>
</organism>
<dbReference type="InterPro" id="IPR027381">
    <property type="entry name" value="LytR/CpsA/Psr_C"/>
</dbReference>
<reference evidence="3" key="1">
    <citation type="submission" date="2022-10" db="EMBL/GenBank/DDBJ databases">
        <title>Streptomyces beihaiensis sp. nov., a chitin degrading actinobacterium, isolated from shrimp pond soil.</title>
        <authorList>
            <person name="Xie J."/>
            <person name="Shen N."/>
        </authorList>
    </citation>
    <scope>NUCLEOTIDE SEQUENCE</scope>
    <source>
        <strain evidence="3">GXMU-J5</strain>
    </source>
</reference>
<gene>
    <name evidence="3" type="ORF">OFY01_26130</name>
</gene>
<comment type="caution">
    <text evidence="3">The sequence shown here is derived from an EMBL/GenBank/DDBJ whole genome shotgun (WGS) entry which is preliminary data.</text>
</comment>
<proteinExistence type="predicted"/>
<dbReference type="Proteomes" id="UP001163064">
    <property type="component" value="Unassembled WGS sequence"/>
</dbReference>
<evidence type="ECO:0000259" key="2">
    <source>
        <dbReference type="Pfam" id="PF13399"/>
    </source>
</evidence>
<keyword evidence="1" id="KW-0472">Membrane</keyword>
<name>A0ABT3U4L6_9ACTN</name>
<keyword evidence="1" id="KW-1133">Transmembrane helix</keyword>
<evidence type="ECO:0000313" key="4">
    <source>
        <dbReference type="Proteomes" id="UP001163064"/>
    </source>
</evidence>
<dbReference type="EMBL" id="JAPHNL010000296">
    <property type="protein sequence ID" value="MCX3063175.1"/>
    <property type="molecule type" value="Genomic_DNA"/>
</dbReference>